<evidence type="ECO:0000313" key="3">
    <source>
        <dbReference type="Proteomes" id="UP001168098"/>
    </source>
</evidence>
<feature type="compositionally biased region" description="Basic and acidic residues" evidence="1">
    <location>
        <begin position="146"/>
        <end position="165"/>
    </location>
</feature>
<dbReference type="PANTHER" id="PTHR34660">
    <property type="entry name" value="MYB-LIKE PROTEIN X"/>
    <property type="match status" value="1"/>
</dbReference>
<name>A0AA39DZG0_VITRO</name>
<dbReference type="PANTHER" id="PTHR34660:SF3">
    <property type="entry name" value="RRM DOMAIN-CONTAINING PROTEIN"/>
    <property type="match status" value="1"/>
</dbReference>
<comment type="caution">
    <text evidence="2">The sequence shown here is derived from an EMBL/GenBank/DDBJ whole genome shotgun (WGS) entry which is preliminary data.</text>
</comment>
<reference evidence="2 3" key="1">
    <citation type="journal article" date="2023" name="BMC Biotechnol.">
        <title>Vitis rotundifolia cv Carlos genome sequencing.</title>
        <authorList>
            <person name="Huff M."/>
            <person name="Hulse-Kemp A."/>
            <person name="Scheffler B."/>
            <person name="Youngblood R."/>
            <person name="Simpson S."/>
            <person name="Babiker E."/>
            <person name="Staton M."/>
        </authorList>
    </citation>
    <scope>NUCLEOTIDE SEQUENCE [LARGE SCALE GENOMIC DNA]</scope>
    <source>
        <tissue evidence="2">Leaf</tissue>
    </source>
</reference>
<evidence type="ECO:0008006" key="4">
    <source>
        <dbReference type="Google" id="ProtNLM"/>
    </source>
</evidence>
<feature type="compositionally biased region" description="Basic residues" evidence="1">
    <location>
        <begin position="26"/>
        <end position="38"/>
    </location>
</feature>
<feature type="compositionally biased region" description="Pro residues" evidence="1">
    <location>
        <begin position="1"/>
        <end position="11"/>
    </location>
</feature>
<dbReference type="Proteomes" id="UP001168098">
    <property type="component" value="Unassembled WGS sequence"/>
</dbReference>
<feature type="compositionally biased region" description="Basic and acidic residues" evidence="1">
    <location>
        <begin position="241"/>
        <end position="326"/>
    </location>
</feature>
<accession>A0AA39DZG0</accession>
<keyword evidence="3" id="KW-1185">Reference proteome</keyword>
<evidence type="ECO:0000256" key="1">
    <source>
        <dbReference type="SAM" id="MobiDB-lite"/>
    </source>
</evidence>
<feature type="compositionally biased region" description="Basic and acidic residues" evidence="1">
    <location>
        <begin position="39"/>
        <end position="59"/>
    </location>
</feature>
<feature type="region of interest" description="Disordered" evidence="1">
    <location>
        <begin position="193"/>
        <end position="385"/>
    </location>
</feature>
<sequence length="524" mass="59888">MSRCFPFPPPGYEKKARTDDADLLKKEKHREKKHKKEKKEKEKKEGKEKREKDRGDGRHKEKKDRKDKHRDRKKDKEKDREKEKDKNSISDEKRLASESEGFNAEKLSQKEVRDRDKNSVSNEKRFAGQLVGYNEEKLTQSSHLAEGNKDSKFLQELGRRIRAEDGGSGNQLVEKFTGTDRRKDEAMARLVAKDVGIRTEGKEKNKDKRGEDRKIDGQGVRDESRISGNSVAQSLAGTGLHRLEGTPKPLEKKIEKRMEAKEKTKDKEGDDKRGDKRKDRDREKKSQGKEKDRDKEKRKEEKEKEKIEHKNKELDKSKESNKDDVTVTHNIKTSHLHKDSNKSAATEGNHRKRKDSDTNGFLHVNEVKPNKLPRPTSHPLIENGRKLEPCQTSILITSDRQGGTANNLKVENKEHKLNGIIGAQPFSVASTKPLSVASQADQIADASKKPPHPDSKYLSQVLWVPKMEEWSDFDDQEWLLSSSISQSEKPKVGSSGGDETPQVWAEALQVDSADIYALPYVIPY</sequence>
<feature type="compositionally biased region" description="Basic residues" evidence="1">
    <location>
        <begin position="60"/>
        <end position="73"/>
    </location>
</feature>
<evidence type="ECO:0000313" key="2">
    <source>
        <dbReference type="EMBL" id="KAJ9701095.1"/>
    </source>
</evidence>
<feature type="region of interest" description="Disordered" evidence="1">
    <location>
        <begin position="1"/>
        <end position="180"/>
    </location>
</feature>
<feature type="compositionally biased region" description="Basic and acidic residues" evidence="1">
    <location>
        <begin position="193"/>
        <end position="225"/>
    </location>
</feature>
<feature type="compositionally biased region" description="Polar residues" evidence="1">
    <location>
        <begin position="226"/>
        <end position="236"/>
    </location>
</feature>
<feature type="compositionally biased region" description="Basic and acidic residues" evidence="1">
    <location>
        <begin position="107"/>
        <end position="126"/>
    </location>
</feature>
<dbReference type="AlphaFoldDB" id="A0AA39DZG0"/>
<feature type="compositionally biased region" description="Basic and acidic residues" evidence="1">
    <location>
        <begin position="74"/>
        <end position="97"/>
    </location>
</feature>
<organism evidence="2 3">
    <name type="scientific">Vitis rotundifolia</name>
    <name type="common">Muscadine grape</name>
    <dbReference type="NCBI Taxonomy" id="103349"/>
    <lineage>
        <taxon>Eukaryota</taxon>
        <taxon>Viridiplantae</taxon>
        <taxon>Streptophyta</taxon>
        <taxon>Embryophyta</taxon>
        <taxon>Tracheophyta</taxon>
        <taxon>Spermatophyta</taxon>
        <taxon>Magnoliopsida</taxon>
        <taxon>eudicotyledons</taxon>
        <taxon>Gunneridae</taxon>
        <taxon>Pentapetalae</taxon>
        <taxon>rosids</taxon>
        <taxon>Vitales</taxon>
        <taxon>Vitaceae</taxon>
        <taxon>Viteae</taxon>
        <taxon>Vitis</taxon>
    </lineage>
</organism>
<dbReference type="EMBL" id="JARBHA010000005">
    <property type="protein sequence ID" value="KAJ9701095.1"/>
    <property type="molecule type" value="Genomic_DNA"/>
</dbReference>
<gene>
    <name evidence="2" type="ORF">PVL29_006443</name>
</gene>
<proteinExistence type="predicted"/>
<feature type="compositionally biased region" description="Basic and acidic residues" evidence="1">
    <location>
        <begin position="12"/>
        <end position="25"/>
    </location>
</feature>
<protein>
    <recommendedName>
        <fullName evidence="4">Myb-like protein X</fullName>
    </recommendedName>
</protein>